<evidence type="ECO:0000313" key="1">
    <source>
        <dbReference type="EMBL" id="KAK3724728.1"/>
    </source>
</evidence>
<proteinExistence type="predicted"/>
<dbReference type="EMBL" id="JAUTXU010000004">
    <property type="protein sequence ID" value="KAK3724728.1"/>
    <property type="molecule type" value="Genomic_DNA"/>
</dbReference>
<evidence type="ECO:0000313" key="2">
    <source>
        <dbReference type="Proteomes" id="UP001281147"/>
    </source>
</evidence>
<protein>
    <submittedName>
        <fullName evidence="1">Uncharacterized protein</fullName>
    </submittedName>
</protein>
<keyword evidence="2" id="KW-1185">Reference proteome</keyword>
<gene>
    <name evidence="1" type="ORF">LTR37_000776</name>
</gene>
<comment type="caution">
    <text evidence="1">The sequence shown here is derived from an EMBL/GenBank/DDBJ whole genome shotgun (WGS) entry which is preliminary data.</text>
</comment>
<sequence>MPTVSAHHTAPSPGNNALRTLAQAPGSSLKRKNAQSSSSPPLPAKKNQVTRFRYKGVNQIDDPLGFGFTKPKLPSKAKQAATLQDYTATSPTRRQDLTEERKPPVQLKENAFTSIASTDHAHTPAASTALALSFPKKSTPKAPAEVQVPILAAQLRKPQPSSYLATPKLPLLDNQPTSLSRTPSSDDPYSATPRRKTGYSALTAVSRNGRPGDVLNNLPPERRSPSPFLRGHSDLMQLDASPEPQLVLDTPDVEETFPQQSGLHNTGMVVPISSSPAPLNRSPTLGRTLRNRISIPLPSPREAELSVLTQTLQTRAQTELGRGETFPVAQRICDMFMLLDASKRSFVFRQNDGHHPANFWVIALQHEELMRLLPGCWANMSILRTVLFLNFPEEFYTIEDRQYMDPYVLNVCGILQNHDAWRRKPLPFDLSRNPSSLVSLLHVRDNHFVAFAIRIHRHEVLVWDSLYDEIDKDMEYQLARIIAATLECDIHNDAYADEGRD</sequence>
<reference evidence="1" key="1">
    <citation type="submission" date="2023-07" db="EMBL/GenBank/DDBJ databases">
        <title>Black Yeasts Isolated from many extreme environments.</title>
        <authorList>
            <person name="Coleine C."/>
            <person name="Stajich J.E."/>
            <person name="Selbmann L."/>
        </authorList>
    </citation>
    <scope>NUCLEOTIDE SEQUENCE</scope>
    <source>
        <strain evidence="1">CCFEE 5714</strain>
    </source>
</reference>
<organism evidence="1 2">
    <name type="scientific">Vermiconidia calcicola</name>
    <dbReference type="NCBI Taxonomy" id="1690605"/>
    <lineage>
        <taxon>Eukaryota</taxon>
        <taxon>Fungi</taxon>
        <taxon>Dikarya</taxon>
        <taxon>Ascomycota</taxon>
        <taxon>Pezizomycotina</taxon>
        <taxon>Dothideomycetes</taxon>
        <taxon>Dothideomycetidae</taxon>
        <taxon>Mycosphaerellales</taxon>
        <taxon>Extremaceae</taxon>
        <taxon>Vermiconidia</taxon>
    </lineage>
</organism>
<dbReference type="Proteomes" id="UP001281147">
    <property type="component" value="Unassembled WGS sequence"/>
</dbReference>
<name>A0ACC3NYA7_9PEZI</name>
<accession>A0ACC3NYA7</accession>